<evidence type="ECO:0008006" key="4">
    <source>
        <dbReference type="Google" id="ProtNLM"/>
    </source>
</evidence>
<dbReference type="AlphaFoldDB" id="A0A1V4QHL4"/>
<evidence type="ECO:0000313" key="3">
    <source>
        <dbReference type="Proteomes" id="UP000191663"/>
    </source>
</evidence>
<feature type="transmembrane region" description="Helical" evidence="1">
    <location>
        <begin position="29"/>
        <end position="45"/>
    </location>
</feature>
<dbReference type="EMBL" id="MUKB01000028">
    <property type="protein sequence ID" value="OPX18226.1"/>
    <property type="molecule type" value="Genomic_DNA"/>
</dbReference>
<keyword evidence="1" id="KW-0812">Transmembrane</keyword>
<accession>A0A1V4QHL4</accession>
<name>A0A1V4QHL4_UNCW3</name>
<sequence length="75" mass="8663">MTIWISIFIFVGLFIWLSNLHILSLGRDWPLILIFLGAISLFTTLKKGKKYKIISELEKGRISAQEAEEKLRNLS</sequence>
<proteinExistence type="predicted"/>
<evidence type="ECO:0000256" key="1">
    <source>
        <dbReference type="SAM" id="Phobius"/>
    </source>
</evidence>
<dbReference type="Proteomes" id="UP000191663">
    <property type="component" value="Unassembled WGS sequence"/>
</dbReference>
<organism evidence="2 3">
    <name type="scientific">candidate division WOR-3 bacterium 4484_100</name>
    <dbReference type="NCBI Taxonomy" id="1936077"/>
    <lineage>
        <taxon>Bacteria</taxon>
        <taxon>Bacteria division WOR-3</taxon>
    </lineage>
</organism>
<gene>
    <name evidence="2" type="ORF">BXT86_02280</name>
</gene>
<keyword evidence="1" id="KW-1133">Transmembrane helix</keyword>
<reference evidence="3" key="1">
    <citation type="submission" date="2017-01" db="EMBL/GenBank/DDBJ databases">
        <title>Novel pathways for hydrocarbon cycling and metabolic interdependencies in hydrothermal sediment communities.</title>
        <authorList>
            <person name="Dombrowski N."/>
            <person name="Seitz K."/>
            <person name="Teske A."/>
            <person name="Baker B."/>
        </authorList>
    </citation>
    <scope>NUCLEOTIDE SEQUENCE [LARGE SCALE GENOMIC DNA]</scope>
</reference>
<protein>
    <recommendedName>
        <fullName evidence="4">DUF5668 domain-containing protein</fullName>
    </recommendedName>
</protein>
<evidence type="ECO:0000313" key="2">
    <source>
        <dbReference type="EMBL" id="OPX18226.1"/>
    </source>
</evidence>
<feature type="transmembrane region" description="Helical" evidence="1">
    <location>
        <begin position="7"/>
        <end position="23"/>
    </location>
</feature>
<comment type="caution">
    <text evidence="2">The sequence shown here is derived from an EMBL/GenBank/DDBJ whole genome shotgun (WGS) entry which is preliminary data.</text>
</comment>
<keyword evidence="1" id="KW-0472">Membrane</keyword>